<evidence type="ECO:0000313" key="4">
    <source>
        <dbReference type="Proteomes" id="UP000095606"/>
    </source>
</evidence>
<evidence type="ECO:0000313" key="2">
    <source>
        <dbReference type="EMBL" id="MCS2792759.1"/>
    </source>
</evidence>
<dbReference type="AlphaFoldDB" id="A0A174JL40"/>
<evidence type="ECO:0000313" key="5">
    <source>
        <dbReference type="Proteomes" id="UP001060104"/>
    </source>
</evidence>
<dbReference type="EMBL" id="CP103141">
    <property type="protein sequence ID" value="UVQ72391.1"/>
    <property type="molecule type" value="Genomic_DNA"/>
</dbReference>
<name>A0A174JL40_9BACE</name>
<keyword evidence="5" id="KW-1185">Reference proteome</keyword>
<evidence type="ECO:0000313" key="1">
    <source>
        <dbReference type="EMBL" id="CUO97895.1"/>
    </source>
</evidence>
<dbReference type="GO" id="GO:0003677">
    <property type="term" value="F:DNA binding"/>
    <property type="evidence" value="ECO:0007669"/>
    <property type="project" value="InterPro"/>
</dbReference>
<dbReference type="Proteomes" id="UP000095606">
    <property type="component" value="Unassembled WGS sequence"/>
</dbReference>
<reference evidence="2" key="2">
    <citation type="submission" date="2022-08" db="EMBL/GenBank/DDBJ databases">
        <title>Genome Sequencing of Bacteroides fragilis Group Isolates with Nanopore Technology.</title>
        <authorList>
            <person name="Tisza M.J."/>
            <person name="Smith D."/>
            <person name="Dekker J.P."/>
        </authorList>
    </citation>
    <scope>NUCLEOTIDE SEQUENCE</scope>
    <source>
        <strain evidence="2">BFG-351</strain>
        <strain evidence="3">BFG-527</strain>
    </source>
</reference>
<dbReference type="RefSeq" id="WP_008760489.1">
    <property type="nucleotide sequence ID" value="NZ_CABMFH010000026.1"/>
</dbReference>
<organism evidence="1 4">
    <name type="scientific">Bacteroides faecis</name>
    <dbReference type="NCBI Taxonomy" id="674529"/>
    <lineage>
        <taxon>Bacteria</taxon>
        <taxon>Pseudomonadati</taxon>
        <taxon>Bacteroidota</taxon>
        <taxon>Bacteroidia</taxon>
        <taxon>Bacteroidales</taxon>
        <taxon>Bacteroidaceae</taxon>
        <taxon>Bacteroides</taxon>
    </lineage>
</organism>
<dbReference type="Proteomes" id="UP001060104">
    <property type="component" value="Chromosome"/>
</dbReference>
<dbReference type="GeneID" id="69589802"/>
<reference evidence="1 4" key="1">
    <citation type="submission" date="2015-09" db="EMBL/GenBank/DDBJ databases">
        <authorList>
            <consortium name="Pathogen Informatics"/>
        </authorList>
    </citation>
    <scope>NUCLEOTIDE SEQUENCE [LARGE SCALE GENOMIC DNA]</scope>
    <source>
        <strain evidence="1 4">2789STDY5834846</strain>
    </source>
</reference>
<dbReference type="SUPFAM" id="SSF47413">
    <property type="entry name" value="lambda repressor-like DNA-binding domains"/>
    <property type="match status" value="1"/>
</dbReference>
<evidence type="ECO:0000313" key="3">
    <source>
        <dbReference type="EMBL" id="UVQ72391.1"/>
    </source>
</evidence>
<gene>
    <name evidence="1" type="ORF">ERS852461_01593</name>
    <name evidence="2" type="ORF">NXW97_12205</name>
    <name evidence="3" type="ORF">NXY30_15045</name>
</gene>
<proteinExistence type="predicted"/>
<accession>A0A3E5G4N6</accession>
<dbReference type="InterPro" id="IPR010982">
    <property type="entry name" value="Lambda_DNA-bd_dom_sf"/>
</dbReference>
<dbReference type="Gene3D" id="1.10.260.40">
    <property type="entry name" value="lambda repressor-like DNA-binding domains"/>
    <property type="match status" value="1"/>
</dbReference>
<protein>
    <submittedName>
        <fullName evidence="2">XRE family transcriptional regulator</fullName>
    </submittedName>
</protein>
<accession>A0A174JL40</accession>
<dbReference type="EMBL" id="CZAE01000005">
    <property type="protein sequence ID" value="CUO97895.1"/>
    <property type="molecule type" value="Genomic_DNA"/>
</dbReference>
<dbReference type="Proteomes" id="UP001204548">
    <property type="component" value="Unassembled WGS sequence"/>
</dbReference>
<dbReference type="EMBL" id="JANUTS010000001">
    <property type="protein sequence ID" value="MCS2792759.1"/>
    <property type="molecule type" value="Genomic_DNA"/>
</dbReference>
<sequence>MTHIGQIIEKELHRQERSVTWFARRLYCDRTNVYNIFRRQSLDTELLLRISIILEYNFFQIYSDIYNNRT</sequence>